<reference evidence="2 3" key="1">
    <citation type="submission" date="2020-12" db="EMBL/GenBank/DDBJ databases">
        <title>Metabolic potential, ecology and presence of endohyphal bacteria is reflected in genomic diversity of Mucoromycotina.</title>
        <authorList>
            <person name="Muszewska A."/>
            <person name="Okrasinska A."/>
            <person name="Steczkiewicz K."/>
            <person name="Drgas O."/>
            <person name="Orlowska M."/>
            <person name="Perlinska-Lenart U."/>
            <person name="Aleksandrzak-Piekarczyk T."/>
            <person name="Szatraj K."/>
            <person name="Zielenkiewicz U."/>
            <person name="Pilsyk S."/>
            <person name="Malc E."/>
            <person name="Mieczkowski P."/>
            <person name="Kruszewska J.S."/>
            <person name="Biernat P."/>
            <person name="Pawlowska J."/>
        </authorList>
    </citation>
    <scope>NUCLEOTIDE SEQUENCE [LARGE SCALE GENOMIC DNA]</scope>
    <source>
        <strain evidence="2 3">CBS 142.35</strain>
    </source>
</reference>
<organism evidence="2 3">
    <name type="scientific">Circinella minor</name>
    <dbReference type="NCBI Taxonomy" id="1195481"/>
    <lineage>
        <taxon>Eukaryota</taxon>
        <taxon>Fungi</taxon>
        <taxon>Fungi incertae sedis</taxon>
        <taxon>Mucoromycota</taxon>
        <taxon>Mucoromycotina</taxon>
        <taxon>Mucoromycetes</taxon>
        <taxon>Mucorales</taxon>
        <taxon>Lichtheimiaceae</taxon>
        <taxon>Circinella</taxon>
    </lineage>
</organism>
<dbReference type="Proteomes" id="UP000646827">
    <property type="component" value="Unassembled WGS sequence"/>
</dbReference>
<evidence type="ECO:0000256" key="1">
    <source>
        <dbReference type="SAM" id="MobiDB-lite"/>
    </source>
</evidence>
<gene>
    <name evidence="2" type="ORF">INT45_004117</name>
</gene>
<accession>A0A8H7RX96</accession>
<name>A0A8H7RX96_9FUNG</name>
<feature type="region of interest" description="Disordered" evidence="1">
    <location>
        <begin position="123"/>
        <end position="157"/>
    </location>
</feature>
<feature type="compositionally biased region" description="Polar residues" evidence="1">
    <location>
        <begin position="27"/>
        <end position="38"/>
    </location>
</feature>
<protein>
    <submittedName>
        <fullName evidence="2">Uncharacterized protein</fullName>
    </submittedName>
</protein>
<dbReference type="OrthoDB" id="10404810at2759"/>
<feature type="compositionally biased region" description="Basic and acidic residues" evidence="1">
    <location>
        <begin position="123"/>
        <end position="135"/>
    </location>
</feature>
<dbReference type="EMBL" id="JAEPRB010000226">
    <property type="protein sequence ID" value="KAG2218515.1"/>
    <property type="molecule type" value="Genomic_DNA"/>
</dbReference>
<evidence type="ECO:0000313" key="3">
    <source>
        <dbReference type="Proteomes" id="UP000646827"/>
    </source>
</evidence>
<feature type="compositionally biased region" description="Low complexity" evidence="1">
    <location>
        <begin position="139"/>
        <end position="157"/>
    </location>
</feature>
<feature type="region of interest" description="Disordered" evidence="1">
    <location>
        <begin position="20"/>
        <end position="44"/>
    </location>
</feature>
<sequence length="281" mass="32282">MPKTPPLLIPTTSINYFESHQQKEQSSDGINSSANGEENQNDDQHVLDDDRVWQMLEDQHEVDDHVIISSNNHDDDMSLVLNIQQDKNETAITDGNHQYQQSLNFSVHRNDNHETLLEQEGDDHNDVEHDQEQSERQFSSSPLLSDNNNDNESNNNDIQKMSSQLDITTTNMKVNELVQTLVDLMQQTTEDVSQAESVTRSMIEGLKEYRETITTRGDQLEQTWQDIRLYASNIAGHHHYLHQSPPLYNDNISFPEQQLDSNNVTLINEDDNNVNNDTVIN</sequence>
<evidence type="ECO:0000313" key="2">
    <source>
        <dbReference type="EMBL" id="KAG2218515.1"/>
    </source>
</evidence>
<proteinExistence type="predicted"/>
<dbReference type="AlphaFoldDB" id="A0A8H7RX96"/>
<keyword evidence="3" id="KW-1185">Reference proteome</keyword>
<comment type="caution">
    <text evidence="2">The sequence shown here is derived from an EMBL/GenBank/DDBJ whole genome shotgun (WGS) entry which is preliminary data.</text>
</comment>